<accession>A0A0D7AH16</accession>
<dbReference type="Proteomes" id="UP000054144">
    <property type="component" value="Unassembled WGS sequence"/>
</dbReference>
<evidence type="ECO:0000259" key="1">
    <source>
        <dbReference type="Pfam" id="PF17667"/>
    </source>
</evidence>
<dbReference type="AlphaFoldDB" id="A0A0D7AH16"/>
<evidence type="ECO:0000313" key="2">
    <source>
        <dbReference type="EMBL" id="KIY49615.1"/>
    </source>
</evidence>
<reference evidence="2 3" key="1">
    <citation type="journal article" date="2015" name="Fungal Genet. Biol.">
        <title>Evolution of novel wood decay mechanisms in Agaricales revealed by the genome sequences of Fistulina hepatica and Cylindrobasidium torrendii.</title>
        <authorList>
            <person name="Floudas D."/>
            <person name="Held B.W."/>
            <person name="Riley R."/>
            <person name="Nagy L.G."/>
            <person name="Koehler G."/>
            <person name="Ransdell A.S."/>
            <person name="Younus H."/>
            <person name="Chow J."/>
            <person name="Chiniquy J."/>
            <person name="Lipzen A."/>
            <person name="Tritt A."/>
            <person name="Sun H."/>
            <person name="Haridas S."/>
            <person name="LaButti K."/>
            <person name="Ohm R.A."/>
            <person name="Kues U."/>
            <person name="Blanchette R.A."/>
            <person name="Grigoriev I.V."/>
            <person name="Minto R.E."/>
            <person name="Hibbett D.S."/>
        </authorList>
    </citation>
    <scope>NUCLEOTIDE SEQUENCE [LARGE SCALE GENOMIC DNA]</scope>
    <source>
        <strain evidence="2 3">ATCC 64428</strain>
    </source>
</reference>
<dbReference type="Pfam" id="PF17667">
    <property type="entry name" value="Pkinase_fungal"/>
    <property type="match status" value="1"/>
</dbReference>
<sequence>IGHLHWYLEGFLQRDVAFGNVLRLKIPQLFINRSLAFLGKYLDTCSGFINDADLAVEWRKVRVPGKDRSGTLPFLSLRILEEWCENQPVVQTAIDDLASFFWVLL</sequence>
<organism evidence="2 3">
    <name type="scientific">Fistulina hepatica ATCC 64428</name>
    <dbReference type="NCBI Taxonomy" id="1128425"/>
    <lineage>
        <taxon>Eukaryota</taxon>
        <taxon>Fungi</taxon>
        <taxon>Dikarya</taxon>
        <taxon>Basidiomycota</taxon>
        <taxon>Agaricomycotina</taxon>
        <taxon>Agaricomycetes</taxon>
        <taxon>Agaricomycetidae</taxon>
        <taxon>Agaricales</taxon>
        <taxon>Fistulinaceae</taxon>
        <taxon>Fistulina</taxon>
    </lineage>
</organism>
<name>A0A0D7AH16_9AGAR</name>
<protein>
    <recommendedName>
        <fullName evidence="1">Fungal-type protein kinase domain-containing protein</fullName>
    </recommendedName>
</protein>
<gene>
    <name evidence="2" type="ORF">FISHEDRAFT_25157</name>
</gene>
<dbReference type="OrthoDB" id="5584477at2759"/>
<dbReference type="EMBL" id="KN881721">
    <property type="protein sequence ID" value="KIY49615.1"/>
    <property type="molecule type" value="Genomic_DNA"/>
</dbReference>
<feature type="non-terminal residue" evidence="2">
    <location>
        <position position="1"/>
    </location>
</feature>
<feature type="domain" description="Fungal-type protein kinase" evidence="1">
    <location>
        <begin position="2"/>
        <end position="105"/>
    </location>
</feature>
<feature type="non-terminal residue" evidence="2">
    <location>
        <position position="105"/>
    </location>
</feature>
<keyword evidence="3" id="KW-1185">Reference proteome</keyword>
<dbReference type="InterPro" id="IPR040976">
    <property type="entry name" value="Pkinase_fungal"/>
</dbReference>
<proteinExistence type="predicted"/>
<evidence type="ECO:0000313" key="3">
    <source>
        <dbReference type="Proteomes" id="UP000054144"/>
    </source>
</evidence>